<dbReference type="InterPro" id="IPR003656">
    <property type="entry name" value="Znf_BED"/>
</dbReference>
<evidence type="ECO:0000256" key="1">
    <source>
        <dbReference type="ARBA" id="ARBA00022723"/>
    </source>
</evidence>
<dbReference type="PANTHER" id="PTHR46481">
    <property type="entry name" value="ZINC FINGER BED DOMAIN-CONTAINING PROTEIN 4"/>
    <property type="match status" value="1"/>
</dbReference>
<dbReference type="InterPro" id="IPR036236">
    <property type="entry name" value="Znf_C2H2_sf"/>
</dbReference>
<evidence type="ECO:0000256" key="7">
    <source>
        <dbReference type="PROSITE-ProRule" id="PRU00027"/>
    </source>
</evidence>
<evidence type="ECO:0000256" key="5">
    <source>
        <dbReference type="ARBA" id="ARBA00023125"/>
    </source>
</evidence>
<sequence>MAVFKETQQRVSLTTDTWTSIQRIDYMVLTAHWIDKKWTLHKGIINFCPISSHRGEDLGKSISKCLHEWGLHRIFTVTVDNAGSNSVAITELSKQLTKWGTNLMCGSHFHIGCMAHIVNLIVQDGTKEANESIERVRQPVRYIKQSPARWKKFQECYEGENLTKKSLCLNVPTRWNSTYMMLSKVIEYEGTLLSSDWEGVGVYLNQLISNEDHVLAKMAENMKEKFDKYWGDTEKMNKIVFIPFVLDPRHKFSTLGFALKKMFGEKRAALEIGVRTYMESLFNEYTKPISNDKSGQFSSTEVDTFDSRSSLTPKLVQALVCLQYWLQSEPQPISIEEDLDFLEQLEEDFIMPRLHGSNARLPVWHHYEKLEEKEDGSWTVKCIHCGRVTYYHSHNTGTTSLRRHVKRCLENRNQNRQLSRIDD</sequence>
<feature type="domain" description="BED-type" evidence="8">
    <location>
        <begin position="358"/>
        <end position="415"/>
    </location>
</feature>
<dbReference type="Pfam" id="PF14372">
    <property type="entry name" value="hAT-like_RNase-H"/>
    <property type="match status" value="1"/>
</dbReference>
<protein>
    <recommendedName>
        <fullName evidence="8">BED-type domain-containing protein</fullName>
    </recommendedName>
</protein>
<evidence type="ECO:0000256" key="2">
    <source>
        <dbReference type="ARBA" id="ARBA00022771"/>
    </source>
</evidence>
<dbReference type="Pfam" id="PF02892">
    <property type="entry name" value="zf-BED"/>
    <property type="match status" value="1"/>
</dbReference>
<gene>
    <name evidence="9" type="ORF">KY290_000781</name>
</gene>
<name>A0ABQ7WM81_SOLTU</name>
<evidence type="ECO:0000313" key="9">
    <source>
        <dbReference type="EMBL" id="KAH0781183.1"/>
    </source>
</evidence>
<dbReference type="SMART" id="SM00614">
    <property type="entry name" value="ZnF_BED"/>
    <property type="match status" value="1"/>
</dbReference>
<dbReference type="InterPro" id="IPR025525">
    <property type="entry name" value="hAT-like_transposase_RNase-H"/>
</dbReference>
<dbReference type="Proteomes" id="UP000826656">
    <property type="component" value="Unassembled WGS sequence"/>
</dbReference>
<comment type="caution">
    <text evidence="9">The sequence shown here is derived from an EMBL/GenBank/DDBJ whole genome shotgun (WGS) entry which is preliminary data.</text>
</comment>
<evidence type="ECO:0000313" key="10">
    <source>
        <dbReference type="Proteomes" id="UP000826656"/>
    </source>
</evidence>
<dbReference type="EMBL" id="JAIVGD010000001">
    <property type="protein sequence ID" value="KAH0781183.1"/>
    <property type="molecule type" value="Genomic_DNA"/>
</dbReference>
<dbReference type="SUPFAM" id="SSF53098">
    <property type="entry name" value="Ribonuclease H-like"/>
    <property type="match status" value="1"/>
</dbReference>
<keyword evidence="1" id="KW-0479">Metal-binding</keyword>
<keyword evidence="6" id="KW-0804">Transcription</keyword>
<keyword evidence="5" id="KW-0238">DNA-binding</keyword>
<dbReference type="InterPro" id="IPR012337">
    <property type="entry name" value="RNaseH-like_sf"/>
</dbReference>
<accession>A0ABQ7WM81</accession>
<reference evidence="9 10" key="1">
    <citation type="journal article" date="2021" name="bioRxiv">
        <title>Chromosome-scale and haplotype-resolved genome assembly of a tetraploid potato cultivar.</title>
        <authorList>
            <person name="Sun H."/>
            <person name="Jiao W.-B."/>
            <person name="Krause K."/>
            <person name="Campoy J.A."/>
            <person name="Goel M."/>
            <person name="Folz-Donahue K."/>
            <person name="Kukat C."/>
            <person name="Huettel B."/>
            <person name="Schneeberger K."/>
        </authorList>
    </citation>
    <scope>NUCLEOTIDE SEQUENCE [LARGE SCALE GENOMIC DNA]</scope>
    <source>
        <strain evidence="9">SolTubOtavaFocal</strain>
        <tissue evidence="9">Leaves</tissue>
    </source>
</reference>
<dbReference type="SUPFAM" id="SSF57667">
    <property type="entry name" value="beta-beta-alpha zinc fingers"/>
    <property type="match status" value="1"/>
</dbReference>
<keyword evidence="4" id="KW-0805">Transcription regulation</keyword>
<keyword evidence="10" id="KW-1185">Reference proteome</keyword>
<keyword evidence="2 7" id="KW-0863">Zinc-finger</keyword>
<evidence type="ECO:0000256" key="6">
    <source>
        <dbReference type="ARBA" id="ARBA00023163"/>
    </source>
</evidence>
<evidence type="ECO:0000256" key="3">
    <source>
        <dbReference type="ARBA" id="ARBA00022833"/>
    </source>
</evidence>
<keyword evidence="3" id="KW-0862">Zinc</keyword>
<dbReference type="PROSITE" id="PS50808">
    <property type="entry name" value="ZF_BED"/>
    <property type="match status" value="1"/>
</dbReference>
<organism evidence="9 10">
    <name type="scientific">Solanum tuberosum</name>
    <name type="common">Potato</name>
    <dbReference type="NCBI Taxonomy" id="4113"/>
    <lineage>
        <taxon>Eukaryota</taxon>
        <taxon>Viridiplantae</taxon>
        <taxon>Streptophyta</taxon>
        <taxon>Embryophyta</taxon>
        <taxon>Tracheophyta</taxon>
        <taxon>Spermatophyta</taxon>
        <taxon>Magnoliopsida</taxon>
        <taxon>eudicotyledons</taxon>
        <taxon>Gunneridae</taxon>
        <taxon>Pentapetalae</taxon>
        <taxon>asterids</taxon>
        <taxon>lamiids</taxon>
        <taxon>Solanales</taxon>
        <taxon>Solanaceae</taxon>
        <taxon>Solanoideae</taxon>
        <taxon>Solaneae</taxon>
        <taxon>Solanum</taxon>
    </lineage>
</organism>
<proteinExistence type="predicted"/>
<evidence type="ECO:0000259" key="8">
    <source>
        <dbReference type="PROSITE" id="PS50808"/>
    </source>
</evidence>
<dbReference type="PANTHER" id="PTHR46481:SF3">
    <property type="entry name" value="HAT-LIKE TRANSPOSASE RNASE-H FOLD DOMAIN-CONTAINING PROTEIN"/>
    <property type="match status" value="1"/>
</dbReference>
<evidence type="ECO:0000256" key="4">
    <source>
        <dbReference type="ARBA" id="ARBA00023015"/>
    </source>
</evidence>
<dbReference type="InterPro" id="IPR052035">
    <property type="entry name" value="ZnF_BED_domain_contain"/>
</dbReference>